<evidence type="ECO:0000256" key="10">
    <source>
        <dbReference type="ARBA" id="ARBA00023117"/>
    </source>
</evidence>
<feature type="region of interest" description="Disordered" evidence="15">
    <location>
        <begin position="579"/>
        <end position="674"/>
    </location>
</feature>
<evidence type="ECO:0000259" key="19">
    <source>
        <dbReference type="PROSITE" id="PS50865"/>
    </source>
</evidence>
<evidence type="ECO:0000256" key="2">
    <source>
        <dbReference type="ARBA" id="ARBA00004286"/>
    </source>
</evidence>
<comment type="caution">
    <text evidence="20">The sequence shown here is derived from an EMBL/GenBank/DDBJ whole genome shotgun (WGS) entry which is preliminary data.</text>
</comment>
<dbReference type="PROSITE" id="PS01360">
    <property type="entry name" value="ZF_MYND_1"/>
    <property type="match status" value="1"/>
</dbReference>
<dbReference type="EMBL" id="LJIG01016321">
    <property type="protein sequence ID" value="KRT80953.1"/>
    <property type="molecule type" value="Genomic_DNA"/>
</dbReference>
<evidence type="ECO:0000256" key="15">
    <source>
        <dbReference type="SAM" id="MobiDB-lite"/>
    </source>
</evidence>
<gene>
    <name evidence="20" type="ORF">AMK59_5458</name>
</gene>
<evidence type="ECO:0000313" key="20">
    <source>
        <dbReference type="EMBL" id="KRT80953.1"/>
    </source>
</evidence>
<keyword evidence="7" id="KW-0156">Chromatin regulator</keyword>
<keyword evidence="11" id="KW-0804">Transcription</keyword>
<reference evidence="20 21" key="1">
    <citation type="submission" date="2015-09" db="EMBL/GenBank/DDBJ databases">
        <title>Draft genome of the scarab beetle Oryctes borbonicus.</title>
        <authorList>
            <person name="Meyer J.M."/>
            <person name="Markov G.V."/>
            <person name="Baskaran P."/>
            <person name="Herrmann M."/>
            <person name="Sommer R.J."/>
            <person name="Roedelsperger C."/>
        </authorList>
    </citation>
    <scope>NUCLEOTIDE SEQUENCE [LARGE SCALE GENOMIC DNA]</scope>
    <source>
        <strain evidence="20">OB123</strain>
        <tissue evidence="20">Whole animal</tissue>
    </source>
</reference>
<keyword evidence="8" id="KW-0007">Acetylation</keyword>
<feature type="compositionally biased region" description="Polar residues" evidence="15">
    <location>
        <begin position="148"/>
        <end position="161"/>
    </location>
</feature>
<feature type="domain" description="PHD-type" evidence="17">
    <location>
        <begin position="232"/>
        <end position="277"/>
    </location>
</feature>
<feature type="region of interest" description="Disordered" evidence="15">
    <location>
        <begin position="812"/>
        <end position="870"/>
    </location>
</feature>
<evidence type="ECO:0000256" key="8">
    <source>
        <dbReference type="ARBA" id="ARBA00022990"/>
    </source>
</evidence>
<feature type="domain" description="Bromo" evidence="16">
    <location>
        <begin position="310"/>
        <end position="373"/>
    </location>
</feature>
<dbReference type="InterPro" id="IPR056987">
    <property type="entry name" value="ZMYND8_CC"/>
</dbReference>
<dbReference type="PROSITE" id="PS50865">
    <property type="entry name" value="ZF_MYND_2"/>
    <property type="match status" value="1"/>
</dbReference>
<comment type="subcellular location">
    <subcellularLocation>
        <location evidence="2">Chromosome</location>
    </subcellularLocation>
    <subcellularLocation>
        <location evidence="1">Nucleus</location>
    </subcellularLocation>
</comment>
<feature type="domain" description="MYND-type" evidence="19">
    <location>
        <begin position="1505"/>
        <end position="1539"/>
    </location>
</feature>
<feature type="region of interest" description="Disordered" evidence="15">
    <location>
        <begin position="65"/>
        <end position="99"/>
    </location>
</feature>
<feature type="compositionally biased region" description="Polar residues" evidence="15">
    <location>
        <begin position="629"/>
        <end position="649"/>
    </location>
</feature>
<feature type="compositionally biased region" description="Polar residues" evidence="15">
    <location>
        <begin position="1575"/>
        <end position="1600"/>
    </location>
</feature>
<dbReference type="Gene3D" id="3.30.40.10">
    <property type="entry name" value="Zinc/RING finger domain, C3HC4 (zinc finger)"/>
    <property type="match status" value="1"/>
</dbReference>
<feature type="region of interest" description="Disordered" evidence="15">
    <location>
        <begin position="887"/>
        <end position="932"/>
    </location>
</feature>
<dbReference type="CDD" id="cd20160">
    <property type="entry name" value="PWWP_PRKCBP1"/>
    <property type="match status" value="1"/>
</dbReference>
<dbReference type="GO" id="GO:0140006">
    <property type="term" value="F:histone H3 reader activity"/>
    <property type="evidence" value="ECO:0007669"/>
    <property type="project" value="UniProtKB-ARBA"/>
</dbReference>
<dbReference type="GO" id="GO:0005634">
    <property type="term" value="C:nucleus"/>
    <property type="evidence" value="ECO:0007669"/>
    <property type="project" value="UniProtKB-SubCell"/>
</dbReference>
<proteinExistence type="predicted"/>
<feature type="region of interest" description="Disordered" evidence="15">
    <location>
        <begin position="1081"/>
        <end position="1182"/>
    </location>
</feature>
<evidence type="ECO:0000259" key="18">
    <source>
        <dbReference type="PROSITE" id="PS50812"/>
    </source>
</evidence>
<dbReference type="InterPro" id="IPR018359">
    <property type="entry name" value="Bromodomain_CS"/>
</dbReference>
<sequence>MPVEPDPITTMPNEETEVENVQHQTEEIQKIEAENDSKGTNLFSTEASLSEAVDSVLNAGDELGTVEEIVPSDTEPNTENIPDDDKIKDEVDDEKSNVDQTVSKPNRELKMLLELSKEANLDTNIPYKRKSVDPNKHIEHHDHRYASLTPSPQAKRSMRSQNPDFVVKHQKFLSKLSMETGETTSTSDGEEKSMKVKSQKKIKEYLTIGGAIDEKARKLLKPAMALIQKNKDGFCWRCHHENINVSCETCPRSYHLKCLRHSNINTESWVCPECVVILNAENTKTRSPALKDMSLEQLCGLLKFALKRMAQCNDSEPFLRPVNEIEFPDYKKYIVQPMDLSKMQQNIRDNLYGSTNAFEADAKWMLHNSIIFNSCKQRNNAEKNNCDLNISLAFVDQSKLTTIAKAILKVCKQEMSEIENCPTCYLNANTKKNWFVEVCPKPHILLWAKLKSFPYWPAKAMSTNSQGMVDVRFFGAHDRAWVPFKECYLYSLKDPNSHKQMKNDIIECVKELEVHIENLKMVYGEFHCAPYRTPYDPENEVQQLQLLLPTYKPAYHTSMPRKFLKIDTLLKKKTILSDKSTPEKQISKTSDSMSNEKLHNDSKEMEGYGTEEEMETDGDNDSHTDGKSKSNSQQSSIGHARSSSINSTFSRRDSDLSMRSHSRTSNNSDKINTMDISELMEVDLFTESVNQPKQVASDTKKSPEQNKLKISDKLIKRLSETISKESGNDEKMDTNEIPENLNESLEAIEEVDKSIVEGENASKTDINEVIMGTPLDRVQVLKVNPNSKSPVEINNDSDDTSSELLKKIENQLSKSDDNLTTLPVIKETDKKDSEINEVPPLPNSMEDKSTSVTPSEDGQEKINGNAEKINENQQSDDLLEEMYSEAVDASGLSNSEKEQITAVENKPVDAANTNTNKRKRADENENTEEAPAPNKFLKVVDFTSMRSLQSGGFVTIAPDNSILKTRLATTSEVNKNSTQNVQKPSQESSLTTIEIKSEPNSDAENENDREDIEAKKQYLSALNISEKIKHVAKPTQKEIKRVKTRTDAANSKMATAKLNKEVANKAVKKTVEQVLQASVAHQQKKEPLPRLITQLPPKQRARKSFPRPLNSSPRPPNSTSRPFNSSPRPLNSSPRLPNSSPKPLNSSPKPVVVATTKNDTLAAGKKVMPTPPPPPKPTQIESQTTNPNVVILTQPQSVVNTLTVLPGNQTIAYTGNMGNPILTMVQPPPFGNFIVPTSSLNPVPPLNPISDRLVGNAAVVTQGDMSSTLALNGLIASAHALFTNTPQENTSVTATITTTATCTTTSTIMTPISSVTTPGGSNMSTITILNGQTTVPAVIGGKQPSTDVNEDFSYLSGYVPDNFSKSLTELIQRAPPKLKPRPPGPLSNSFDSGLPSAAGRVTGVVNSVAHKLTDYFRGMLIETLNDLGSMGNVESAITSLRLENERLKHKHAEEILEIKKNVNSILRDIQKSIIDERERIIEETKAACEAETIKRVEEAKLKQWCANCMKEAQFYCCWNTSYCDYPCQSKHWAKHSSRCTQNSNPAQNDTPPMAKLVAPFILRKAPPPKGFSGKQVATKQSSKDSLNAPSNNKSSPGTLKTTAVTIVDPLKQRTRHDNKPVINLPTSTSLSGSKLVSINKIKSVSTMGPTTSNTSSILITMPTPKFILTPTKQKNAMDVD</sequence>
<feature type="compositionally biased region" description="Low complexity" evidence="15">
    <location>
        <begin position="177"/>
        <end position="187"/>
    </location>
</feature>
<dbReference type="SUPFAM" id="SSF144232">
    <property type="entry name" value="HIT/MYND zinc finger-like"/>
    <property type="match status" value="1"/>
</dbReference>
<dbReference type="CDD" id="cd15538">
    <property type="entry name" value="PHD_PRKCBP1"/>
    <property type="match status" value="1"/>
</dbReference>
<feature type="compositionally biased region" description="Acidic residues" evidence="15">
    <location>
        <begin position="609"/>
        <end position="619"/>
    </location>
</feature>
<dbReference type="SUPFAM" id="SSF63748">
    <property type="entry name" value="Tudor/PWWP/MBT"/>
    <property type="match status" value="1"/>
</dbReference>
<dbReference type="SMART" id="SM00249">
    <property type="entry name" value="PHD"/>
    <property type="match status" value="1"/>
</dbReference>
<dbReference type="SUPFAM" id="SSF57903">
    <property type="entry name" value="FYVE/PHD zinc finger"/>
    <property type="match status" value="1"/>
</dbReference>
<feature type="compositionally biased region" description="Basic and acidic residues" evidence="15">
    <location>
        <begin position="130"/>
        <end position="145"/>
    </location>
</feature>
<evidence type="ECO:0000256" key="13">
    <source>
        <dbReference type="PROSITE-ProRule" id="PRU00035"/>
    </source>
</evidence>
<dbReference type="Gene3D" id="2.30.30.140">
    <property type="match status" value="1"/>
</dbReference>
<dbReference type="PANTHER" id="PTHR46453">
    <property type="entry name" value="PROTEIN KINASE C-BINDING PROTEIN 1"/>
    <property type="match status" value="1"/>
</dbReference>
<feature type="compositionally biased region" description="Basic and acidic residues" evidence="15">
    <location>
        <begin position="594"/>
        <end position="606"/>
    </location>
</feature>
<feature type="region of interest" description="Disordered" evidence="15">
    <location>
        <begin position="972"/>
        <end position="1010"/>
    </location>
</feature>
<evidence type="ECO:0000256" key="14">
    <source>
        <dbReference type="PROSITE-ProRule" id="PRU00134"/>
    </source>
</evidence>
<dbReference type="InterPro" id="IPR019787">
    <property type="entry name" value="Znf_PHD-finger"/>
</dbReference>
<dbReference type="InterPro" id="IPR044075">
    <property type="entry name" value="PRKCBP1_PHD"/>
</dbReference>
<evidence type="ECO:0000256" key="3">
    <source>
        <dbReference type="ARBA" id="ARBA00022454"/>
    </source>
</evidence>
<keyword evidence="21" id="KW-1185">Reference proteome</keyword>
<dbReference type="Gene3D" id="1.20.920.10">
    <property type="entry name" value="Bromodomain-like"/>
    <property type="match status" value="1"/>
</dbReference>
<feature type="compositionally biased region" description="Low complexity" evidence="15">
    <location>
        <begin position="1106"/>
        <end position="1150"/>
    </location>
</feature>
<feature type="compositionally biased region" description="Polar residues" evidence="15">
    <location>
        <begin position="972"/>
        <end position="1000"/>
    </location>
</feature>
<evidence type="ECO:0000256" key="11">
    <source>
        <dbReference type="ARBA" id="ARBA00023163"/>
    </source>
</evidence>
<dbReference type="GO" id="GO:0008270">
    <property type="term" value="F:zinc ion binding"/>
    <property type="evidence" value="ECO:0007669"/>
    <property type="project" value="UniProtKB-KW"/>
</dbReference>
<feature type="region of interest" description="Disordered" evidence="15">
    <location>
        <begin position="1"/>
        <end position="25"/>
    </location>
</feature>
<dbReference type="InterPro" id="IPR057053">
    <property type="entry name" value="MYND_ZMYND11_ZMYD8"/>
</dbReference>
<feature type="region of interest" description="Disordered" evidence="15">
    <location>
        <begin position="1567"/>
        <end position="1600"/>
    </location>
</feature>
<keyword evidence="4" id="KW-0479">Metal-binding</keyword>
<keyword evidence="10 13" id="KW-0103">Bromodomain</keyword>
<feature type="compositionally biased region" description="Basic and acidic residues" evidence="15">
    <location>
        <begin position="83"/>
        <end position="97"/>
    </location>
</feature>
<dbReference type="PROSITE" id="PS50016">
    <property type="entry name" value="ZF_PHD_2"/>
    <property type="match status" value="1"/>
</dbReference>
<dbReference type="InterPro" id="IPR036427">
    <property type="entry name" value="Bromodomain-like_sf"/>
</dbReference>
<name>A0A0T6B0U7_9SCAR</name>
<protein>
    <submittedName>
        <fullName evidence="20">PHD finger motif containing protein</fullName>
    </submittedName>
</protein>
<evidence type="ECO:0000256" key="4">
    <source>
        <dbReference type="ARBA" id="ARBA00022723"/>
    </source>
</evidence>
<evidence type="ECO:0000256" key="6">
    <source>
        <dbReference type="ARBA" id="ARBA00022833"/>
    </source>
</evidence>
<dbReference type="OrthoDB" id="298344at2759"/>
<dbReference type="SMART" id="SM00293">
    <property type="entry name" value="PWWP"/>
    <property type="match status" value="1"/>
</dbReference>
<dbReference type="PROSITE" id="PS01359">
    <property type="entry name" value="ZF_PHD_1"/>
    <property type="match status" value="1"/>
</dbReference>
<dbReference type="SUPFAM" id="SSF47370">
    <property type="entry name" value="Bromodomain"/>
    <property type="match status" value="1"/>
</dbReference>
<dbReference type="PRINTS" id="PR00503">
    <property type="entry name" value="BROMODOMAIN"/>
</dbReference>
<organism evidence="20 21">
    <name type="scientific">Oryctes borbonicus</name>
    <dbReference type="NCBI Taxonomy" id="1629725"/>
    <lineage>
        <taxon>Eukaryota</taxon>
        <taxon>Metazoa</taxon>
        <taxon>Ecdysozoa</taxon>
        <taxon>Arthropoda</taxon>
        <taxon>Hexapoda</taxon>
        <taxon>Insecta</taxon>
        <taxon>Pterygota</taxon>
        <taxon>Neoptera</taxon>
        <taxon>Endopterygota</taxon>
        <taxon>Coleoptera</taxon>
        <taxon>Polyphaga</taxon>
        <taxon>Scarabaeiformia</taxon>
        <taxon>Scarabaeidae</taxon>
        <taxon>Dynastinae</taxon>
        <taxon>Oryctes</taxon>
    </lineage>
</organism>
<evidence type="ECO:0000256" key="5">
    <source>
        <dbReference type="ARBA" id="ARBA00022771"/>
    </source>
</evidence>
<keyword evidence="9" id="KW-0805">Transcription regulation</keyword>
<dbReference type="InterPro" id="IPR002893">
    <property type="entry name" value="Znf_MYND"/>
</dbReference>
<evidence type="ECO:0000256" key="12">
    <source>
        <dbReference type="ARBA" id="ARBA00023242"/>
    </source>
</evidence>
<evidence type="ECO:0000259" key="17">
    <source>
        <dbReference type="PROSITE" id="PS50016"/>
    </source>
</evidence>
<dbReference type="InterPro" id="IPR001965">
    <property type="entry name" value="Znf_PHD"/>
</dbReference>
<feature type="region of interest" description="Disordered" evidence="15">
    <location>
        <begin position="127"/>
        <end position="161"/>
    </location>
</feature>
<evidence type="ECO:0000313" key="21">
    <source>
        <dbReference type="Proteomes" id="UP000051574"/>
    </source>
</evidence>
<dbReference type="Pfam" id="PF00855">
    <property type="entry name" value="PWWP"/>
    <property type="match status" value="1"/>
</dbReference>
<dbReference type="InterPro" id="IPR011011">
    <property type="entry name" value="Znf_FYVE_PHD"/>
</dbReference>
<dbReference type="GO" id="GO:0005694">
    <property type="term" value="C:chromosome"/>
    <property type="evidence" value="ECO:0007669"/>
    <property type="project" value="UniProtKB-SubCell"/>
</dbReference>
<evidence type="ECO:0000259" key="16">
    <source>
        <dbReference type="PROSITE" id="PS50014"/>
    </source>
</evidence>
<dbReference type="InterPro" id="IPR013083">
    <property type="entry name" value="Znf_RING/FYVE/PHD"/>
</dbReference>
<dbReference type="PROSITE" id="PS00633">
    <property type="entry name" value="BROMODOMAIN_1"/>
    <property type="match status" value="1"/>
</dbReference>
<evidence type="ECO:0000256" key="1">
    <source>
        <dbReference type="ARBA" id="ARBA00004123"/>
    </source>
</evidence>
<dbReference type="PANTHER" id="PTHR46453:SF5">
    <property type="entry name" value="PROTEIN KINASE C-BINDING PROTEIN 1 ISOFORM X1"/>
    <property type="match status" value="1"/>
</dbReference>
<feature type="compositionally biased region" description="Acidic residues" evidence="15">
    <location>
        <begin position="1001"/>
        <end position="1010"/>
    </location>
</feature>
<feature type="domain" description="PWWP" evidence="18">
    <location>
        <begin position="442"/>
        <end position="493"/>
    </location>
</feature>
<feature type="compositionally biased region" description="Polar residues" evidence="15">
    <location>
        <begin position="659"/>
        <end position="674"/>
    </location>
</feature>
<dbReference type="Pfam" id="PF00439">
    <property type="entry name" value="Bromodomain"/>
    <property type="match status" value="1"/>
</dbReference>
<evidence type="ECO:0000256" key="7">
    <source>
        <dbReference type="ARBA" id="ARBA00022853"/>
    </source>
</evidence>
<dbReference type="PROSITE" id="PS50014">
    <property type="entry name" value="BROMODOMAIN_2"/>
    <property type="match status" value="1"/>
</dbReference>
<dbReference type="Proteomes" id="UP000051574">
    <property type="component" value="Unassembled WGS sequence"/>
</dbReference>
<keyword evidence="6" id="KW-0862">Zinc</keyword>
<dbReference type="InterPro" id="IPR019786">
    <property type="entry name" value="Zinc_finger_PHD-type_CS"/>
</dbReference>
<dbReference type="PROSITE" id="PS50812">
    <property type="entry name" value="PWWP"/>
    <property type="match status" value="1"/>
</dbReference>
<accession>A0A0T6B0U7</accession>
<dbReference type="InterPro" id="IPR000313">
    <property type="entry name" value="PWWP_dom"/>
</dbReference>
<keyword evidence="5 14" id="KW-0863">Zinc-finger</keyword>
<dbReference type="Pfam" id="PF24324">
    <property type="entry name" value="MYND_ZMYND11_ZMYD8"/>
    <property type="match status" value="1"/>
</dbReference>
<evidence type="ECO:0000256" key="9">
    <source>
        <dbReference type="ARBA" id="ARBA00023015"/>
    </source>
</evidence>
<dbReference type="InterPro" id="IPR001487">
    <property type="entry name" value="Bromodomain"/>
</dbReference>
<dbReference type="SMART" id="SM00297">
    <property type="entry name" value="BROMO"/>
    <property type="match status" value="1"/>
</dbReference>
<dbReference type="GO" id="GO:0003714">
    <property type="term" value="F:transcription corepressor activity"/>
    <property type="evidence" value="ECO:0007669"/>
    <property type="project" value="TreeGrafter"/>
</dbReference>
<dbReference type="Pfam" id="PF23460">
    <property type="entry name" value="ZMYND8_CC"/>
    <property type="match status" value="1"/>
</dbReference>
<keyword evidence="12" id="KW-0539">Nucleus</keyword>
<dbReference type="GO" id="GO:0005737">
    <property type="term" value="C:cytoplasm"/>
    <property type="evidence" value="ECO:0007669"/>
    <property type="project" value="TreeGrafter"/>
</dbReference>
<feature type="region of interest" description="Disordered" evidence="15">
    <location>
        <begin position="177"/>
        <end position="196"/>
    </location>
</feature>
<keyword evidence="3" id="KW-0158">Chromosome</keyword>
<dbReference type="FunFam" id="6.10.140.2220:FF:000002">
    <property type="entry name" value="Protein kinase C-binding protein 1 isoform C"/>
    <property type="match status" value="1"/>
</dbReference>